<keyword evidence="4" id="KW-0548">Nucleotidyltransferase</keyword>
<keyword evidence="3 7" id="KW-0808">Transferase</keyword>
<comment type="catalytic activity">
    <reaction evidence="6 7">
        <text>L-arginyl-[protein] + NAD(+) = N(omega)-(ADP-D-ribosyl)-L-arginyl-[protein] + nicotinamide + H(+)</text>
        <dbReference type="Rhea" id="RHEA:19149"/>
        <dbReference type="Rhea" id="RHEA-COMP:10532"/>
        <dbReference type="Rhea" id="RHEA-COMP:15087"/>
        <dbReference type="ChEBI" id="CHEBI:15378"/>
        <dbReference type="ChEBI" id="CHEBI:17154"/>
        <dbReference type="ChEBI" id="CHEBI:29965"/>
        <dbReference type="ChEBI" id="CHEBI:57540"/>
        <dbReference type="ChEBI" id="CHEBI:142554"/>
        <dbReference type="EC" id="2.4.2.31"/>
    </reaction>
</comment>
<evidence type="ECO:0000256" key="4">
    <source>
        <dbReference type="ARBA" id="ARBA00022695"/>
    </source>
</evidence>
<evidence type="ECO:0000256" key="3">
    <source>
        <dbReference type="ARBA" id="ARBA00022679"/>
    </source>
</evidence>
<dbReference type="Ensembl" id="ENSSFAT00005046574.1">
    <property type="protein sequence ID" value="ENSSFAP00005045003.1"/>
    <property type="gene ID" value="ENSSFAG00005022081.1"/>
</dbReference>
<reference evidence="8" key="1">
    <citation type="submission" date="2019-06" db="EMBL/GenBank/DDBJ databases">
        <authorList>
            <consortium name="Wellcome Sanger Institute Data Sharing"/>
        </authorList>
    </citation>
    <scope>NUCLEOTIDE SEQUENCE [LARGE SCALE GENOMIC DNA]</scope>
</reference>
<keyword evidence="7" id="KW-0520">NAD</keyword>
<evidence type="ECO:0000256" key="6">
    <source>
        <dbReference type="ARBA" id="ARBA00047597"/>
    </source>
</evidence>
<organism evidence="8 9">
    <name type="scientific">Salarias fasciatus</name>
    <name type="common">Jewelled blenny</name>
    <name type="synonym">Blennius fasciatus</name>
    <dbReference type="NCBI Taxonomy" id="181472"/>
    <lineage>
        <taxon>Eukaryota</taxon>
        <taxon>Metazoa</taxon>
        <taxon>Chordata</taxon>
        <taxon>Craniata</taxon>
        <taxon>Vertebrata</taxon>
        <taxon>Euteleostomi</taxon>
        <taxon>Actinopterygii</taxon>
        <taxon>Neopterygii</taxon>
        <taxon>Teleostei</taxon>
        <taxon>Neoteleostei</taxon>
        <taxon>Acanthomorphata</taxon>
        <taxon>Ovalentaria</taxon>
        <taxon>Blenniimorphae</taxon>
        <taxon>Blenniiformes</taxon>
        <taxon>Blennioidei</taxon>
        <taxon>Blenniidae</taxon>
        <taxon>Salariinae</taxon>
        <taxon>Salarias</taxon>
    </lineage>
</organism>
<protein>
    <recommendedName>
        <fullName evidence="7">NAD(P)(+)--arginine ADP-ribosyltransferase</fullName>
        <ecNumber evidence="7">2.4.2.31</ecNumber>
    </recommendedName>
    <alternativeName>
        <fullName evidence="7">Mono(ADP-ribosyl)transferase</fullName>
    </alternativeName>
</protein>
<dbReference type="Gene3D" id="3.90.176.10">
    <property type="entry name" value="Toxin ADP-ribosyltransferase, Chain A, domain 1"/>
    <property type="match status" value="1"/>
</dbReference>
<keyword evidence="9" id="KW-1185">Reference proteome</keyword>
<dbReference type="GO" id="GO:0106274">
    <property type="term" value="F:NAD+-protein-arginine ADP-ribosyltransferase activity"/>
    <property type="evidence" value="ECO:0007669"/>
    <property type="project" value="UniProtKB-EC"/>
</dbReference>
<keyword evidence="5 7" id="KW-0521">NADP</keyword>
<dbReference type="PRINTS" id="PR00970">
    <property type="entry name" value="RIBTRNSFRASE"/>
</dbReference>
<accession>A0A672ISX0</accession>
<dbReference type="Pfam" id="PF01129">
    <property type="entry name" value="ART"/>
    <property type="match status" value="1"/>
</dbReference>
<evidence type="ECO:0000256" key="2">
    <source>
        <dbReference type="ARBA" id="ARBA00022676"/>
    </source>
</evidence>
<evidence type="ECO:0000256" key="1">
    <source>
        <dbReference type="ARBA" id="ARBA00009558"/>
    </source>
</evidence>
<evidence type="ECO:0000256" key="7">
    <source>
        <dbReference type="RuleBase" id="RU361228"/>
    </source>
</evidence>
<dbReference type="SUPFAM" id="SSF56399">
    <property type="entry name" value="ADP-ribosylation"/>
    <property type="match status" value="1"/>
</dbReference>
<dbReference type="PANTHER" id="PTHR10339:SF27">
    <property type="entry name" value="NAD(P)(+)--ARGININE ADP-RIBOSYLTRANSFERASE"/>
    <property type="match status" value="1"/>
</dbReference>
<dbReference type="InterPro" id="IPR050999">
    <property type="entry name" value="ADP-ribosyltransferase_ARG"/>
</dbReference>
<proteinExistence type="inferred from homology"/>
<dbReference type="InterPro" id="IPR000768">
    <property type="entry name" value="ART"/>
</dbReference>
<dbReference type="AlphaFoldDB" id="A0A672ISX0"/>
<dbReference type="EC" id="2.4.2.31" evidence="7"/>
<reference evidence="8" key="3">
    <citation type="submission" date="2025-09" db="UniProtKB">
        <authorList>
            <consortium name="Ensembl"/>
        </authorList>
    </citation>
    <scope>IDENTIFICATION</scope>
</reference>
<evidence type="ECO:0000256" key="5">
    <source>
        <dbReference type="ARBA" id="ARBA00022857"/>
    </source>
</evidence>
<keyword evidence="2 7" id="KW-0328">Glycosyltransferase</keyword>
<name>A0A672ISX0_SALFA</name>
<dbReference type="Proteomes" id="UP000472267">
    <property type="component" value="Chromosome 6"/>
</dbReference>
<dbReference type="GO" id="GO:0016779">
    <property type="term" value="F:nucleotidyltransferase activity"/>
    <property type="evidence" value="ECO:0007669"/>
    <property type="project" value="UniProtKB-KW"/>
</dbReference>
<reference evidence="8" key="2">
    <citation type="submission" date="2025-08" db="UniProtKB">
        <authorList>
            <consortium name="Ensembl"/>
        </authorList>
    </citation>
    <scope>IDENTIFICATION</scope>
</reference>
<evidence type="ECO:0000313" key="8">
    <source>
        <dbReference type="Ensembl" id="ENSSFAP00005045003.1"/>
    </source>
</evidence>
<dbReference type="InParanoid" id="A0A672ISX0"/>
<dbReference type="PANTHER" id="PTHR10339">
    <property type="entry name" value="ADP-RIBOSYLTRANSFERASE"/>
    <property type="match status" value="1"/>
</dbReference>
<sequence>MIKDVDDLPHQIHMQENYFVNAWSVQLGLLYVDFPLIFGFSQDVSSDYSDTFDDCTSAATVVTDTATMQKWDALPVHQHMQKHHSLALYMYIESALHSVKHNIEEPEKSEKEIFQPHSLYSSLSEAIQIVRHSQATCFHTNYRSEALLNLNMSNLQIRFSTFTLGLKEWNSTHNASCFEIYSCFGADVTYYSSLKHNKQVLIPPYEVFKVTDIQKEIKECRVIYRIKSNMNCQHVNSTSSL</sequence>
<evidence type="ECO:0000313" key="9">
    <source>
        <dbReference type="Proteomes" id="UP000472267"/>
    </source>
</evidence>
<dbReference type="GO" id="GO:0003950">
    <property type="term" value="F:NAD+ poly-ADP-ribosyltransferase activity"/>
    <property type="evidence" value="ECO:0007669"/>
    <property type="project" value="TreeGrafter"/>
</dbReference>
<dbReference type="OMA" id="KHSQVTC"/>
<comment type="similarity">
    <text evidence="1 7">Belongs to the Arg-specific ADP-ribosyltransferase family.</text>
</comment>